<feature type="transmembrane region" description="Helical" evidence="2">
    <location>
        <begin position="135"/>
        <end position="152"/>
    </location>
</feature>
<dbReference type="Ensembl" id="ENSMCST00000005549.1">
    <property type="protein sequence ID" value="ENSMCSP00000005425.1"/>
    <property type="gene ID" value="ENSMCSG00000003934.1"/>
</dbReference>
<reference evidence="3" key="2">
    <citation type="submission" date="2025-09" db="UniProtKB">
        <authorList>
            <consortium name="Ensembl"/>
        </authorList>
    </citation>
    <scope>IDENTIFICATION</scope>
</reference>
<evidence type="ECO:0000313" key="3">
    <source>
        <dbReference type="Ensembl" id="ENSMCSP00000005425.1"/>
    </source>
</evidence>
<feature type="transmembrane region" description="Helical" evidence="2">
    <location>
        <begin position="104"/>
        <end position="123"/>
    </location>
</feature>
<organism evidence="3 4">
    <name type="scientific">Malurus cyaneus samueli</name>
    <dbReference type="NCBI Taxonomy" id="2593467"/>
    <lineage>
        <taxon>Eukaryota</taxon>
        <taxon>Metazoa</taxon>
        <taxon>Chordata</taxon>
        <taxon>Craniata</taxon>
        <taxon>Vertebrata</taxon>
        <taxon>Euteleostomi</taxon>
        <taxon>Archelosauria</taxon>
        <taxon>Archosauria</taxon>
        <taxon>Dinosauria</taxon>
        <taxon>Saurischia</taxon>
        <taxon>Theropoda</taxon>
        <taxon>Coelurosauria</taxon>
        <taxon>Aves</taxon>
        <taxon>Neognathae</taxon>
        <taxon>Neoaves</taxon>
        <taxon>Telluraves</taxon>
        <taxon>Australaves</taxon>
        <taxon>Passeriformes</taxon>
        <taxon>Meliphagoidea</taxon>
        <taxon>Maluridae</taxon>
        <taxon>Malurus</taxon>
    </lineage>
</organism>
<sequence length="158" mass="17924">GPCVPHGCHRDVLSCCDIQEQIPIFGFFPCPTSWKTTWEVWRERRGRSRVDPSQAKLELSQGHRDHLGDPPRAGRQRLHKTHSLYLDFCTSSNFLIPQPNCLCVSLTVFLLVCSCYFLLCNGLEHRMGVWPVHQMSLLFLLILTTVGVPRGLPLTSPV</sequence>
<proteinExistence type="predicted"/>
<accession>A0A8C5TEW5</accession>
<evidence type="ECO:0000256" key="2">
    <source>
        <dbReference type="SAM" id="Phobius"/>
    </source>
</evidence>
<keyword evidence="2" id="KW-0812">Transmembrane</keyword>
<evidence type="ECO:0000256" key="1">
    <source>
        <dbReference type="SAM" id="MobiDB-lite"/>
    </source>
</evidence>
<keyword evidence="2" id="KW-0472">Membrane</keyword>
<keyword evidence="4" id="KW-1185">Reference proteome</keyword>
<evidence type="ECO:0000313" key="4">
    <source>
        <dbReference type="Proteomes" id="UP000694560"/>
    </source>
</evidence>
<feature type="region of interest" description="Disordered" evidence="1">
    <location>
        <begin position="52"/>
        <end position="72"/>
    </location>
</feature>
<keyword evidence="2" id="KW-1133">Transmembrane helix</keyword>
<dbReference type="Proteomes" id="UP000694560">
    <property type="component" value="Unplaced"/>
</dbReference>
<dbReference type="AlphaFoldDB" id="A0A8C5TEW5"/>
<reference evidence="3" key="1">
    <citation type="submission" date="2025-08" db="UniProtKB">
        <authorList>
            <consortium name="Ensembl"/>
        </authorList>
    </citation>
    <scope>IDENTIFICATION</scope>
</reference>
<protein>
    <submittedName>
        <fullName evidence="3">Uncharacterized protein</fullName>
    </submittedName>
</protein>
<name>A0A8C5TEW5_9PASS</name>